<keyword evidence="2" id="KW-1185">Reference proteome</keyword>
<dbReference type="EMBL" id="JAGIZQ010000001">
    <property type="protein sequence ID" value="KAH6650743.1"/>
    <property type="molecule type" value="Genomic_DNA"/>
</dbReference>
<accession>A0ACB7PRN2</accession>
<name>A0ACB7PRN2_9PEZI</name>
<proteinExistence type="predicted"/>
<evidence type="ECO:0000313" key="1">
    <source>
        <dbReference type="EMBL" id="KAH6650743.1"/>
    </source>
</evidence>
<evidence type="ECO:0000313" key="2">
    <source>
        <dbReference type="Proteomes" id="UP000724584"/>
    </source>
</evidence>
<sequence length="157" mass="16641">MSADSNQEPLSGAGSPTWHSYFTAGQAFPGPDAQSGAPKVPPRGPSGRVLPGIVVDEADMDPVGCLTAHGGDQLPSPCPSVSGQTHTITPRALHTLSLPLGALQEPKPWYAVEHVPSSKHQTFRRSISPWLGSQAQNKALITIPEISCYPWDRFVPG</sequence>
<protein>
    <submittedName>
        <fullName evidence="1">Uncharacterized protein</fullName>
    </submittedName>
</protein>
<reference evidence="1 2" key="1">
    <citation type="journal article" date="2021" name="Nat. Commun.">
        <title>Genetic determinants of endophytism in the Arabidopsis root mycobiome.</title>
        <authorList>
            <person name="Mesny F."/>
            <person name="Miyauchi S."/>
            <person name="Thiergart T."/>
            <person name="Pickel B."/>
            <person name="Atanasova L."/>
            <person name="Karlsson M."/>
            <person name="Huettel B."/>
            <person name="Barry K.W."/>
            <person name="Haridas S."/>
            <person name="Chen C."/>
            <person name="Bauer D."/>
            <person name="Andreopoulos W."/>
            <person name="Pangilinan J."/>
            <person name="LaButti K."/>
            <person name="Riley R."/>
            <person name="Lipzen A."/>
            <person name="Clum A."/>
            <person name="Drula E."/>
            <person name="Henrissat B."/>
            <person name="Kohler A."/>
            <person name="Grigoriev I.V."/>
            <person name="Martin F.M."/>
            <person name="Hacquard S."/>
        </authorList>
    </citation>
    <scope>NUCLEOTIDE SEQUENCE [LARGE SCALE GENOMIC DNA]</scope>
    <source>
        <strain evidence="1 2">MPI-SDFR-AT-0079</strain>
    </source>
</reference>
<comment type="caution">
    <text evidence="1">The sequence shown here is derived from an EMBL/GenBank/DDBJ whole genome shotgun (WGS) entry which is preliminary data.</text>
</comment>
<dbReference type="Proteomes" id="UP000724584">
    <property type="component" value="Unassembled WGS sequence"/>
</dbReference>
<gene>
    <name evidence="1" type="ORF">F5144DRAFT_478142</name>
</gene>
<organism evidence="1 2">
    <name type="scientific">Chaetomium tenue</name>
    <dbReference type="NCBI Taxonomy" id="1854479"/>
    <lineage>
        <taxon>Eukaryota</taxon>
        <taxon>Fungi</taxon>
        <taxon>Dikarya</taxon>
        <taxon>Ascomycota</taxon>
        <taxon>Pezizomycotina</taxon>
        <taxon>Sordariomycetes</taxon>
        <taxon>Sordariomycetidae</taxon>
        <taxon>Sordariales</taxon>
        <taxon>Chaetomiaceae</taxon>
        <taxon>Chaetomium</taxon>
    </lineage>
</organism>